<reference evidence="1" key="1">
    <citation type="submission" date="2020-10" db="EMBL/GenBank/DDBJ databases">
        <authorList>
            <person name="Gilroy R."/>
        </authorList>
    </citation>
    <scope>NUCLEOTIDE SEQUENCE</scope>
    <source>
        <strain evidence="1">ChiSjej1B19-7085</strain>
    </source>
</reference>
<sequence>MLSIEEIEEDGFSGYNIPAGSSVFEMNGLDMRSDAVYLIEPPTGESYVLEKSGLMENTDTMTLREAIRQYVDPPEMLSSGNGWSVGLEITGINLYTGEDSYDFYKITGPVIVTELNTVMDSENLGPASGEQGLPAVFYGTNPRLGQIPAIFHPEENTVDVLGLSFGLPEGLGEKLGRIAAGTARSYYDEANLHGVYAVQSLSACLHYPKESLSDYSIEAVEFTGPDNSSVRLELEQAKSLLESLLYRTFEKYRFEETQAVSYRAESVPLWGTIRIFRPGAEDEICFYADSEILRYISVNGVNFSVEPVPFSVSQLSEGLNRIFM</sequence>
<proteinExistence type="predicted"/>
<evidence type="ECO:0000313" key="2">
    <source>
        <dbReference type="Proteomes" id="UP000886785"/>
    </source>
</evidence>
<comment type="caution">
    <text evidence="1">The sequence shown here is derived from an EMBL/GenBank/DDBJ whole genome shotgun (WGS) entry which is preliminary data.</text>
</comment>
<gene>
    <name evidence="1" type="ORF">IAA54_12115</name>
</gene>
<dbReference type="AlphaFoldDB" id="A0A9D1DSP7"/>
<evidence type="ECO:0000313" key="1">
    <source>
        <dbReference type="EMBL" id="HIR58395.1"/>
    </source>
</evidence>
<protein>
    <submittedName>
        <fullName evidence="1">Uncharacterized protein</fullName>
    </submittedName>
</protein>
<dbReference type="EMBL" id="DVHF01000154">
    <property type="protein sequence ID" value="HIR58395.1"/>
    <property type="molecule type" value="Genomic_DNA"/>
</dbReference>
<dbReference type="Proteomes" id="UP000886785">
    <property type="component" value="Unassembled WGS sequence"/>
</dbReference>
<reference evidence="1" key="2">
    <citation type="journal article" date="2021" name="PeerJ">
        <title>Extensive microbial diversity within the chicken gut microbiome revealed by metagenomics and culture.</title>
        <authorList>
            <person name="Gilroy R."/>
            <person name="Ravi A."/>
            <person name="Getino M."/>
            <person name="Pursley I."/>
            <person name="Horton D.L."/>
            <person name="Alikhan N.F."/>
            <person name="Baker D."/>
            <person name="Gharbi K."/>
            <person name="Hall N."/>
            <person name="Watson M."/>
            <person name="Adriaenssens E.M."/>
            <person name="Foster-Nyarko E."/>
            <person name="Jarju S."/>
            <person name="Secka A."/>
            <person name="Antonio M."/>
            <person name="Oren A."/>
            <person name="Chaudhuri R.R."/>
            <person name="La Ragione R."/>
            <person name="Hildebrand F."/>
            <person name="Pallen M.J."/>
        </authorList>
    </citation>
    <scope>NUCLEOTIDE SEQUENCE</scope>
    <source>
        <strain evidence="1">ChiSjej1B19-7085</strain>
    </source>
</reference>
<organism evidence="1 2">
    <name type="scientific">Candidatus Gallacutalibacter pullicola</name>
    <dbReference type="NCBI Taxonomy" id="2840830"/>
    <lineage>
        <taxon>Bacteria</taxon>
        <taxon>Bacillati</taxon>
        <taxon>Bacillota</taxon>
        <taxon>Clostridia</taxon>
        <taxon>Eubacteriales</taxon>
        <taxon>Candidatus Gallacutalibacter</taxon>
    </lineage>
</organism>
<name>A0A9D1DSP7_9FIRM</name>
<accession>A0A9D1DSP7</accession>